<feature type="domain" description="DarT" evidence="7">
    <location>
        <begin position="32"/>
        <end position="230"/>
    </location>
</feature>
<evidence type="ECO:0000259" key="7">
    <source>
        <dbReference type="PROSITE" id="PS52018"/>
    </source>
</evidence>
<protein>
    <recommendedName>
        <fullName evidence="7">DarT domain-containing protein</fullName>
    </recommendedName>
</protein>
<keyword evidence="2 6" id="KW-0328">Glycosyltransferase</keyword>
<keyword evidence="3 6" id="KW-0808">Transferase</keyword>
<evidence type="ECO:0000256" key="6">
    <source>
        <dbReference type="PROSITE-ProRule" id="PRU01362"/>
    </source>
</evidence>
<accession>A0AAE9N8D2</accession>
<gene>
    <name evidence="8" type="ORF">DCM83_06015</name>
</gene>
<comment type="caution">
    <text evidence="6">Lacks conserved residue(s) required for the propagation of feature annotation.</text>
</comment>
<evidence type="ECO:0000256" key="1">
    <source>
        <dbReference type="ARBA" id="ARBA00022649"/>
    </source>
</evidence>
<feature type="binding site" evidence="6">
    <location>
        <position position="45"/>
    </location>
    <ligand>
        <name>NAD(+)</name>
        <dbReference type="ChEBI" id="CHEBI:57540"/>
    </ligand>
</feature>
<sequence length="330" mass="37119">MALTTDFIQAHIQKWETALTSPWRPYRSKWPSRLFHHAPIENAVGILLDGNLRSRDDPANKKAKDVAAPGVIDGRNHAHGSARLYFRPRTPTQYHIEGIRKKGECQYGDESHAPVFVMMVFNASNILALPGTKFCDRNMQLGNAEPGDSEDYFSKIPFDKVFHEGGTGGDRSIIEHRCAEVLAESPLPLVNNLQWIYCRTAAERDTLLYLLGDKGPEWAPRVLISDDLLLFERRFVFVESVSLASNGINFQLNPRADLKNIAINVFAWDSKGGMIRNFYNADIAARPPAPSTNTRWRVQVDLANGTYLVQIDLEGHLAFKGYLTLGERLV</sequence>
<dbReference type="GO" id="GO:0016779">
    <property type="term" value="F:nucleotidyltransferase activity"/>
    <property type="evidence" value="ECO:0007669"/>
    <property type="project" value="UniProtKB-UniRule"/>
</dbReference>
<feature type="binding site" evidence="6">
    <location>
        <position position="75"/>
    </location>
    <ligand>
        <name>NAD(+)</name>
        <dbReference type="ChEBI" id="CHEBI:57540"/>
    </ligand>
</feature>
<organism evidence="8 9">
    <name type="scientific">Bradyrhizobium betae</name>
    <dbReference type="NCBI Taxonomy" id="244734"/>
    <lineage>
        <taxon>Bacteria</taxon>
        <taxon>Pseudomonadati</taxon>
        <taxon>Pseudomonadota</taxon>
        <taxon>Alphaproteobacteria</taxon>
        <taxon>Hyphomicrobiales</taxon>
        <taxon>Nitrobacteraceae</taxon>
        <taxon>Bradyrhizobium</taxon>
    </lineage>
</organism>
<comment type="catalytic activity">
    <reaction evidence="6">
        <text>a thymidine in DNA + NAD(+) = an N-(ADP-alpha-D-ribosyl)-thymidine in DNA + nicotinamide + H(+)</text>
        <dbReference type="Rhea" id="RHEA:71651"/>
        <dbReference type="Rhea" id="RHEA-COMP:13556"/>
        <dbReference type="Rhea" id="RHEA-COMP:18051"/>
        <dbReference type="ChEBI" id="CHEBI:15378"/>
        <dbReference type="ChEBI" id="CHEBI:17154"/>
        <dbReference type="ChEBI" id="CHEBI:57540"/>
        <dbReference type="ChEBI" id="CHEBI:137386"/>
        <dbReference type="ChEBI" id="CHEBI:191199"/>
    </reaction>
</comment>
<dbReference type="AlphaFoldDB" id="A0AAE9N8D2"/>
<evidence type="ECO:0000256" key="2">
    <source>
        <dbReference type="ARBA" id="ARBA00022676"/>
    </source>
</evidence>
<dbReference type="Pfam" id="PF14487">
    <property type="entry name" value="DarT"/>
    <property type="match status" value="1"/>
</dbReference>
<comment type="similarity">
    <text evidence="6">Belongs to the DarT ADP-ribosyltransferase family.</text>
</comment>
<dbReference type="GO" id="GO:0003677">
    <property type="term" value="F:DNA binding"/>
    <property type="evidence" value="ECO:0007669"/>
    <property type="project" value="UniProtKB-UniRule"/>
</dbReference>
<name>A0AAE9N8D2_9BRAD</name>
<evidence type="ECO:0000256" key="3">
    <source>
        <dbReference type="ARBA" id="ARBA00022679"/>
    </source>
</evidence>
<dbReference type="Proteomes" id="UP001058872">
    <property type="component" value="Chromosome"/>
</dbReference>
<reference evidence="8" key="1">
    <citation type="submission" date="2018-04" db="EMBL/GenBank/DDBJ databases">
        <title>Genomes of Endosymbiotic and Endophytic Bradyrhizobium Publication status.</title>
        <authorList>
            <person name="Guha S."/>
            <person name="Jorrin B."/>
            <person name="Sarkar M."/>
            <person name="Poole P.S."/>
            <person name="DasGupta M."/>
        </authorList>
    </citation>
    <scope>NUCLEOTIDE SEQUENCE</scope>
    <source>
        <strain evidence="8">WBOS16</strain>
    </source>
</reference>
<evidence type="ECO:0000256" key="4">
    <source>
        <dbReference type="ARBA" id="ARBA00022695"/>
    </source>
</evidence>
<dbReference type="InterPro" id="IPR029494">
    <property type="entry name" value="DarT"/>
</dbReference>
<evidence type="ECO:0000313" key="9">
    <source>
        <dbReference type="Proteomes" id="UP001058872"/>
    </source>
</evidence>
<feature type="binding site" evidence="6">
    <location>
        <begin position="36"/>
        <end position="38"/>
    </location>
    <ligand>
        <name>NAD(+)</name>
        <dbReference type="ChEBI" id="CHEBI:57540"/>
    </ligand>
</feature>
<evidence type="ECO:0000313" key="8">
    <source>
        <dbReference type="EMBL" id="UUO64810.1"/>
    </source>
</evidence>
<feature type="active site" evidence="6">
    <location>
        <position position="180"/>
    </location>
</feature>
<dbReference type="RefSeq" id="WP_257179175.1">
    <property type="nucleotide sequence ID" value="NZ_CP028989.1"/>
</dbReference>
<keyword evidence="4 6" id="KW-0548">Nucleotidyltransferase</keyword>
<feature type="active site" description="Proton acceptor" evidence="6">
    <location>
        <position position="75"/>
    </location>
</feature>
<dbReference type="PROSITE" id="PS52018">
    <property type="entry name" value="DART"/>
    <property type="match status" value="1"/>
</dbReference>
<keyword evidence="5 6" id="KW-0238">DNA-binding</keyword>
<proteinExistence type="inferred from homology"/>
<keyword evidence="1 6" id="KW-1277">Toxin-antitoxin system</keyword>
<dbReference type="EMBL" id="CP028989">
    <property type="protein sequence ID" value="UUO64810.1"/>
    <property type="molecule type" value="Genomic_DNA"/>
</dbReference>
<evidence type="ECO:0000256" key="5">
    <source>
        <dbReference type="ARBA" id="ARBA00023125"/>
    </source>
</evidence>
<dbReference type="GO" id="GO:0016757">
    <property type="term" value="F:glycosyltransferase activity"/>
    <property type="evidence" value="ECO:0007669"/>
    <property type="project" value="UniProtKB-UniRule"/>
</dbReference>